<reference evidence="2 3" key="1">
    <citation type="journal article" date="2007" name="Virology">
        <title>Sequence and annotation of the 369-kb NY-2A and the 345-kb AR158 viruses that infect Chlorella NC64A.</title>
        <authorList>
            <person name="Fitzgerald L.A."/>
            <person name="Graves M.V."/>
            <person name="Li X."/>
            <person name="Feldblyum T."/>
            <person name="Nierman W.C."/>
            <person name="Van Etten J.L."/>
        </authorList>
    </citation>
    <scope>NUCLEOTIDE SEQUENCE [LARGE SCALE GENOMIC DNA]</scope>
    <source>
        <strain evidence="2 3">NY-2A</strain>
    </source>
</reference>
<organism evidence="2 3">
    <name type="scientific">Paramecium bursaria Chlorella virus NY2A</name>
    <name type="common">PBCV-NY2A</name>
    <dbReference type="NCBI Taxonomy" id="46021"/>
    <lineage>
        <taxon>Viruses</taxon>
        <taxon>Varidnaviria</taxon>
        <taxon>Bamfordvirae</taxon>
        <taxon>Nucleocytoviricota</taxon>
        <taxon>Megaviricetes</taxon>
        <taxon>Algavirales</taxon>
        <taxon>Phycodnaviridae</taxon>
        <taxon>Chlorovirus</taxon>
        <taxon>Chlorovirus americanus</taxon>
    </lineage>
</organism>
<gene>
    <name evidence="2" type="primary">b200L</name>
    <name evidence="2" type="ORF">NY2A_b200L</name>
</gene>
<sequence>MFLHHVYSRISQFDPRTSCECQNKEFFLAVFHRNIRCRERLSYYRNQFRDTSSKEQDSWDRHRDVTPLDWDTPQMSLDKTF</sequence>
<accession>A7IW75</accession>
<dbReference type="EMBL" id="DQ491002">
    <property type="protein sequence ID" value="ABT14599.1"/>
    <property type="molecule type" value="Genomic_DNA"/>
</dbReference>
<evidence type="ECO:0000256" key="1">
    <source>
        <dbReference type="SAM" id="MobiDB-lite"/>
    </source>
</evidence>
<dbReference type="RefSeq" id="YP_001497396.1">
    <property type="nucleotide sequence ID" value="NC_009898.1"/>
</dbReference>
<proteinExistence type="predicted"/>
<evidence type="ECO:0000313" key="2">
    <source>
        <dbReference type="EMBL" id="ABT14599.1"/>
    </source>
</evidence>
<name>A7IW75_PBCVN</name>
<evidence type="ECO:0000313" key="3">
    <source>
        <dbReference type="Proteomes" id="UP000202419"/>
    </source>
</evidence>
<dbReference type="Proteomes" id="UP000202419">
    <property type="component" value="Segment"/>
</dbReference>
<dbReference type="GeneID" id="5659099"/>
<feature type="compositionally biased region" description="Basic and acidic residues" evidence="1">
    <location>
        <begin position="48"/>
        <end position="66"/>
    </location>
</feature>
<feature type="region of interest" description="Disordered" evidence="1">
    <location>
        <begin position="48"/>
        <end position="81"/>
    </location>
</feature>
<organismHost>
    <name type="scientific">Chlorella</name>
    <dbReference type="NCBI Taxonomy" id="3071"/>
</organismHost>
<protein>
    <submittedName>
        <fullName evidence="2">Uncharacterized protein b200L</fullName>
    </submittedName>
</protein>
<keyword evidence="3" id="KW-1185">Reference proteome</keyword>
<dbReference type="KEGG" id="vg:5659099"/>